<accession>A0A9Q8SKK7</accession>
<dbReference type="RefSeq" id="XP_049140262.1">
    <property type="nucleotide sequence ID" value="XM_049283119.1"/>
</dbReference>
<gene>
    <name evidence="1" type="ORF">CLUP02_04102</name>
</gene>
<evidence type="ECO:0000313" key="1">
    <source>
        <dbReference type="EMBL" id="UQC78625.1"/>
    </source>
</evidence>
<dbReference type="Proteomes" id="UP000830671">
    <property type="component" value="Chromosome 2"/>
</dbReference>
<keyword evidence="2" id="KW-1185">Reference proteome</keyword>
<dbReference type="EMBL" id="CP019474">
    <property type="protein sequence ID" value="UQC78625.1"/>
    <property type="molecule type" value="Genomic_DNA"/>
</dbReference>
<dbReference type="AlphaFoldDB" id="A0A9Q8SKK7"/>
<dbReference type="GeneID" id="73338129"/>
<name>A0A9Q8SKK7_9PEZI</name>
<protein>
    <submittedName>
        <fullName evidence="1">Uncharacterized protein</fullName>
    </submittedName>
</protein>
<evidence type="ECO:0000313" key="2">
    <source>
        <dbReference type="Proteomes" id="UP000830671"/>
    </source>
</evidence>
<proteinExistence type="predicted"/>
<organism evidence="1 2">
    <name type="scientific">Colletotrichum lupini</name>
    <dbReference type="NCBI Taxonomy" id="145971"/>
    <lineage>
        <taxon>Eukaryota</taxon>
        <taxon>Fungi</taxon>
        <taxon>Dikarya</taxon>
        <taxon>Ascomycota</taxon>
        <taxon>Pezizomycotina</taxon>
        <taxon>Sordariomycetes</taxon>
        <taxon>Hypocreomycetidae</taxon>
        <taxon>Glomerellales</taxon>
        <taxon>Glomerellaceae</taxon>
        <taxon>Colletotrichum</taxon>
        <taxon>Colletotrichum acutatum species complex</taxon>
    </lineage>
</organism>
<reference evidence="1" key="1">
    <citation type="journal article" date="2021" name="Mol. Plant Microbe Interact.">
        <title>Complete Genome Sequence of the Plant-Pathogenic Fungus Colletotrichum lupini.</title>
        <authorList>
            <person name="Baroncelli R."/>
            <person name="Pensec F."/>
            <person name="Da Lio D."/>
            <person name="Boufleur T."/>
            <person name="Vicente I."/>
            <person name="Sarrocco S."/>
            <person name="Picot A."/>
            <person name="Baraldi E."/>
            <person name="Sukno S."/>
            <person name="Thon M."/>
            <person name="Le Floch G."/>
        </authorList>
    </citation>
    <scope>NUCLEOTIDE SEQUENCE</scope>
    <source>
        <strain evidence="1">IMI 504893</strain>
    </source>
</reference>
<sequence length="65" mass="7034">MGGMLFSLAFCASLKAELGVFIIPIGVQSGVYLGKVPMVIFEKKKLGSRNGIQTNFRKTSDVLLL</sequence>
<dbReference type="KEGG" id="clup:CLUP02_04102"/>